<dbReference type="GO" id="GO:0005886">
    <property type="term" value="C:plasma membrane"/>
    <property type="evidence" value="ECO:0007669"/>
    <property type="project" value="TreeGrafter"/>
</dbReference>
<dbReference type="PANTHER" id="PTHR31650">
    <property type="entry name" value="O-ACYLTRANSFERASE (WSD1-LIKE) FAMILY PROTEIN"/>
    <property type="match status" value="1"/>
</dbReference>
<reference evidence="2 3" key="1">
    <citation type="submission" date="2015-12" db="EMBL/GenBank/DDBJ databases">
        <title>The genome of Folsomia candida.</title>
        <authorList>
            <person name="Faddeeva A."/>
            <person name="Derks M.F."/>
            <person name="Anvar Y."/>
            <person name="Smit S."/>
            <person name="Van Straalen N."/>
            <person name="Roelofs D."/>
        </authorList>
    </citation>
    <scope>NUCLEOTIDE SEQUENCE [LARGE SCALE GENOMIC DNA]</scope>
    <source>
        <strain evidence="2 3">VU population</strain>
        <tissue evidence="2">Whole body</tissue>
    </source>
</reference>
<dbReference type="AlphaFoldDB" id="A0A226DW03"/>
<dbReference type="GO" id="GO:0008374">
    <property type="term" value="F:O-acyltransferase activity"/>
    <property type="evidence" value="ECO:0007669"/>
    <property type="project" value="InterPro"/>
</dbReference>
<dbReference type="GO" id="GO:0019432">
    <property type="term" value="P:triglyceride biosynthetic process"/>
    <property type="evidence" value="ECO:0007669"/>
    <property type="project" value="TreeGrafter"/>
</dbReference>
<dbReference type="Proteomes" id="UP000198287">
    <property type="component" value="Unassembled WGS sequence"/>
</dbReference>
<comment type="caution">
    <text evidence="2">The sequence shown here is derived from an EMBL/GenBank/DDBJ whole genome shotgun (WGS) entry which is preliminary data.</text>
</comment>
<feature type="domain" description="O-acyltransferase WSD1 C-terminal" evidence="1">
    <location>
        <begin position="340"/>
        <end position="383"/>
    </location>
</feature>
<evidence type="ECO:0000313" key="3">
    <source>
        <dbReference type="Proteomes" id="UP000198287"/>
    </source>
</evidence>
<dbReference type="OrthoDB" id="619536at2759"/>
<dbReference type="InterPro" id="IPR045034">
    <property type="entry name" value="O-acyltransferase_WSD1-like"/>
</dbReference>
<dbReference type="Pfam" id="PF06974">
    <property type="entry name" value="WS_DGAT_C"/>
    <property type="match status" value="1"/>
</dbReference>
<sequence>MSAKPPSRNSDVVLGGDFKNRHHRRRMSKNDFCHVGCLLKGLVMYARSTRVRCQNGAKMRRGVMRYNVRKLLKDVGVPQRQCRNLDLTEFIHHINKTWISCRDDASQNLRYPELQQYPVNWAGYKFWKWEENFSLQNHIRLAPSGGDLTQMVVDLLSGTFPEGTSPWDFTIVPGHILQGEEHVTMIFLRIHHLLGDGFMVHFLLQRLWGDENPAPLFRPGVKRKNSVWYSAKHFILFPYKAILLFGELAHSAVTRTIWKVPERRKGLTWSLARGQSIPTRTIFRIKNHFQVSFSAVLFSLVAGGLSRFMDSELKQGAKIPDIVPTVTSIASGGKHPDQSGNHFSFGLIAYPTGISDPVERLYEMHHNFETLRHSAAAIIGYYGFVLLGSHVNWVGRRVNSYPFGSLVTSH</sequence>
<evidence type="ECO:0000313" key="2">
    <source>
        <dbReference type="EMBL" id="OXA49218.1"/>
    </source>
</evidence>
<evidence type="ECO:0000259" key="1">
    <source>
        <dbReference type="Pfam" id="PF06974"/>
    </source>
</evidence>
<keyword evidence="3" id="KW-1185">Reference proteome</keyword>
<gene>
    <name evidence="2" type="ORF">Fcan01_15535</name>
</gene>
<organism evidence="2 3">
    <name type="scientific">Folsomia candida</name>
    <name type="common">Springtail</name>
    <dbReference type="NCBI Taxonomy" id="158441"/>
    <lineage>
        <taxon>Eukaryota</taxon>
        <taxon>Metazoa</taxon>
        <taxon>Ecdysozoa</taxon>
        <taxon>Arthropoda</taxon>
        <taxon>Hexapoda</taxon>
        <taxon>Collembola</taxon>
        <taxon>Entomobryomorpha</taxon>
        <taxon>Isotomoidea</taxon>
        <taxon>Isotomidae</taxon>
        <taxon>Proisotominae</taxon>
        <taxon>Folsomia</taxon>
    </lineage>
</organism>
<dbReference type="EMBL" id="LNIX01000010">
    <property type="protein sequence ID" value="OXA49218.1"/>
    <property type="molecule type" value="Genomic_DNA"/>
</dbReference>
<proteinExistence type="predicted"/>
<name>A0A226DW03_FOLCA</name>
<protein>
    <recommendedName>
        <fullName evidence="1">O-acyltransferase WSD1 C-terminal domain-containing protein</fullName>
    </recommendedName>
</protein>
<accession>A0A226DW03</accession>
<dbReference type="InterPro" id="IPR009721">
    <property type="entry name" value="O-acyltransferase_WSD1_C"/>
</dbReference>
<dbReference type="PANTHER" id="PTHR31650:SF1">
    <property type="entry name" value="WAX ESTER SYNTHASE_DIACYLGLYCEROL ACYLTRANSFERASE 4-RELATED"/>
    <property type="match status" value="1"/>
</dbReference>